<keyword evidence="2" id="KW-0678">Repressor</keyword>
<keyword evidence="8" id="KW-0408">Iron</keyword>
<evidence type="ECO:0000256" key="2">
    <source>
        <dbReference type="ARBA" id="ARBA00022491"/>
    </source>
</evidence>
<comment type="cofactor">
    <cofactor evidence="8">
        <name>Mn(2+)</name>
        <dbReference type="ChEBI" id="CHEBI:29035"/>
    </cofactor>
    <cofactor evidence="8">
        <name>Fe(2+)</name>
        <dbReference type="ChEBI" id="CHEBI:29033"/>
    </cofactor>
    <text evidence="8">Binds 1 Mn(2+) or Fe(2+) ion per subunit.</text>
</comment>
<feature type="binding site" evidence="8">
    <location>
        <position position="110"/>
    </location>
    <ligand>
        <name>Fe cation</name>
        <dbReference type="ChEBI" id="CHEBI:24875"/>
    </ligand>
</feature>
<evidence type="ECO:0000256" key="6">
    <source>
        <dbReference type="ARBA" id="ARBA00023163"/>
    </source>
</evidence>
<dbReference type="GO" id="GO:0003700">
    <property type="term" value="F:DNA-binding transcription factor activity"/>
    <property type="evidence" value="ECO:0007669"/>
    <property type="project" value="InterPro"/>
</dbReference>
<dbReference type="InterPro" id="IPR002481">
    <property type="entry name" value="FUR"/>
</dbReference>
<feature type="binding site" evidence="7">
    <location>
        <position position="81"/>
    </location>
    <ligand>
        <name>Zn(2+)</name>
        <dbReference type="ChEBI" id="CHEBI:29105"/>
    </ligand>
</feature>
<dbReference type="PANTHER" id="PTHR33202:SF22">
    <property type="entry name" value="HYDROGEN PEROXIDE SENSITIVE REPRESSOR"/>
    <property type="match status" value="1"/>
</dbReference>
<keyword evidence="3 7" id="KW-0862">Zinc</keyword>
<dbReference type="GO" id="GO:0045892">
    <property type="term" value="P:negative regulation of DNA-templated transcription"/>
    <property type="evidence" value="ECO:0007669"/>
    <property type="project" value="TreeGrafter"/>
</dbReference>
<comment type="similarity">
    <text evidence="1">Belongs to the Fur family.</text>
</comment>
<keyword evidence="10" id="KW-1185">Reference proteome</keyword>
<proteinExistence type="inferred from homology"/>
<organism evidence="9 10">
    <name type="scientific">Waddlia chondrophila (strain ATCC VR-1470 / WSU 86-1044)</name>
    <dbReference type="NCBI Taxonomy" id="716544"/>
    <lineage>
        <taxon>Bacteria</taxon>
        <taxon>Pseudomonadati</taxon>
        <taxon>Chlamydiota</taxon>
        <taxon>Chlamydiia</taxon>
        <taxon>Parachlamydiales</taxon>
        <taxon>Waddliaceae</taxon>
        <taxon>Waddlia</taxon>
    </lineage>
</organism>
<dbReference type="GO" id="GO:0000976">
    <property type="term" value="F:transcription cis-regulatory region binding"/>
    <property type="evidence" value="ECO:0007669"/>
    <property type="project" value="TreeGrafter"/>
</dbReference>
<keyword evidence="6" id="KW-0804">Transcription</keyword>
<dbReference type="STRING" id="716544.wcw_1697"/>
<dbReference type="InterPro" id="IPR043135">
    <property type="entry name" value="Fur_C"/>
</dbReference>
<dbReference type="HOGENOM" id="CLU_096072_5_1_0"/>
<dbReference type="Gene3D" id="1.10.10.10">
    <property type="entry name" value="Winged helix-like DNA-binding domain superfamily/Winged helix DNA-binding domain"/>
    <property type="match status" value="1"/>
</dbReference>
<dbReference type="AlphaFoldDB" id="D6YSJ6"/>
<evidence type="ECO:0000313" key="10">
    <source>
        <dbReference type="Proteomes" id="UP000001505"/>
    </source>
</evidence>
<dbReference type="InterPro" id="IPR036390">
    <property type="entry name" value="WH_DNA-bd_sf"/>
</dbReference>
<evidence type="ECO:0000313" key="9">
    <source>
        <dbReference type="EMBL" id="ADI39041.1"/>
    </source>
</evidence>
<feature type="binding site" evidence="7">
    <location>
        <position position="121"/>
    </location>
    <ligand>
        <name>Zn(2+)</name>
        <dbReference type="ChEBI" id="CHEBI:29105"/>
    </ligand>
</feature>
<keyword evidence="7" id="KW-0479">Metal-binding</keyword>
<protein>
    <submittedName>
        <fullName evidence="9">Ferric uptake regulator protein</fullName>
    </submittedName>
</protein>
<dbReference type="CDD" id="cd07153">
    <property type="entry name" value="Fur_like"/>
    <property type="match status" value="1"/>
</dbReference>
<dbReference type="PANTHER" id="PTHR33202">
    <property type="entry name" value="ZINC UPTAKE REGULATION PROTEIN"/>
    <property type="match status" value="1"/>
</dbReference>
<comment type="cofactor">
    <cofactor evidence="7">
        <name>Zn(2+)</name>
        <dbReference type="ChEBI" id="CHEBI:29105"/>
    </cofactor>
    <text evidence="7">Binds 1 zinc ion per subunit.</text>
</comment>
<evidence type="ECO:0000256" key="5">
    <source>
        <dbReference type="ARBA" id="ARBA00023125"/>
    </source>
</evidence>
<evidence type="ECO:0000256" key="3">
    <source>
        <dbReference type="ARBA" id="ARBA00022833"/>
    </source>
</evidence>
<evidence type="ECO:0000256" key="7">
    <source>
        <dbReference type="PIRSR" id="PIRSR602481-1"/>
    </source>
</evidence>
<evidence type="ECO:0000256" key="1">
    <source>
        <dbReference type="ARBA" id="ARBA00007957"/>
    </source>
</evidence>
<feature type="binding site" evidence="7">
    <location>
        <position position="84"/>
    </location>
    <ligand>
        <name>Zn(2+)</name>
        <dbReference type="ChEBI" id="CHEBI:29105"/>
    </ligand>
</feature>
<dbReference type="GO" id="GO:1900376">
    <property type="term" value="P:regulation of secondary metabolite biosynthetic process"/>
    <property type="evidence" value="ECO:0007669"/>
    <property type="project" value="TreeGrafter"/>
</dbReference>
<evidence type="ECO:0000256" key="8">
    <source>
        <dbReference type="PIRSR" id="PIRSR602481-2"/>
    </source>
</evidence>
<evidence type="ECO:0000256" key="4">
    <source>
        <dbReference type="ARBA" id="ARBA00023015"/>
    </source>
</evidence>
<dbReference type="Proteomes" id="UP000001505">
    <property type="component" value="Chromosome"/>
</dbReference>
<feature type="binding site" evidence="7">
    <location>
        <position position="118"/>
    </location>
    <ligand>
        <name>Zn(2+)</name>
        <dbReference type="ChEBI" id="CHEBI:29105"/>
    </ligand>
</feature>
<sequence length="126" mass="14562">MKRMTKQRMAILQCLSKAGRPLCVKEILTYATREIPQINLSTVYRTIKILIKEEKIDLIELPGEKSCYEIRQKNHHHYFLCNSCDKTYFINNCPKGLLEIVPRGFHLLGHSITLNGLCKECHSSSL</sequence>
<dbReference type="InterPro" id="IPR036388">
    <property type="entry name" value="WH-like_DNA-bd_sf"/>
</dbReference>
<feature type="binding site" evidence="8">
    <location>
        <position position="75"/>
    </location>
    <ligand>
        <name>Fe cation</name>
        <dbReference type="ChEBI" id="CHEBI:24875"/>
    </ligand>
</feature>
<dbReference type="OrthoDB" id="8659436at2"/>
<dbReference type="GO" id="GO:0008270">
    <property type="term" value="F:zinc ion binding"/>
    <property type="evidence" value="ECO:0007669"/>
    <property type="project" value="TreeGrafter"/>
</dbReference>
<reference evidence="9 10" key="1">
    <citation type="journal article" date="2010" name="PLoS ONE">
        <title>The Waddlia genome: a window into chlamydial biology.</title>
        <authorList>
            <person name="Bertelli C."/>
            <person name="Collyn F."/>
            <person name="Croxatto A."/>
            <person name="Ruckert C."/>
            <person name="Polkinghorne A."/>
            <person name="Kebbi-Beghdadi C."/>
            <person name="Goesmann A."/>
            <person name="Vaughan L."/>
            <person name="Greub G."/>
        </authorList>
    </citation>
    <scope>NUCLEOTIDE SEQUENCE [LARGE SCALE GENOMIC DNA]</scope>
    <source>
        <strain evidence="10">ATCC VR-1470 / WSU 86-1044</strain>
    </source>
</reference>
<dbReference type="KEGG" id="wch:wcw_1697"/>
<name>D6YSJ6_WADCW</name>
<dbReference type="RefSeq" id="WP_013182745.1">
    <property type="nucleotide sequence ID" value="NC_014225.1"/>
</dbReference>
<gene>
    <name evidence="9" type="primary">fur</name>
    <name evidence="9" type="ordered locus">wcw_1697</name>
</gene>
<dbReference type="EMBL" id="CP001928">
    <property type="protein sequence ID" value="ADI39041.1"/>
    <property type="molecule type" value="Genomic_DNA"/>
</dbReference>
<dbReference type="Pfam" id="PF01475">
    <property type="entry name" value="FUR"/>
    <property type="match status" value="1"/>
</dbReference>
<dbReference type="SUPFAM" id="SSF46785">
    <property type="entry name" value="Winged helix' DNA-binding domain"/>
    <property type="match status" value="1"/>
</dbReference>
<dbReference type="eggNOG" id="COG0735">
    <property type="taxonomic scope" value="Bacteria"/>
</dbReference>
<keyword evidence="4" id="KW-0805">Transcription regulation</keyword>
<dbReference type="Gene3D" id="3.30.1490.190">
    <property type="match status" value="1"/>
</dbReference>
<keyword evidence="5" id="KW-0238">DNA-binding</keyword>
<accession>D6YSJ6</accession>